<dbReference type="EMBL" id="CP015017">
    <property type="protein sequence ID" value="APC01413.1"/>
    <property type="molecule type" value="Genomic_DNA"/>
</dbReference>
<accession>A0AAC9IVH1</accession>
<dbReference type="Proteomes" id="UP000182060">
    <property type="component" value="Chromosome"/>
</dbReference>
<gene>
    <name evidence="1" type="ORF">AOC25_07190</name>
</gene>
<reference evidence="1" key="1">
    <citation type="journal article" date="2017" name="Appl. Environ. Microbiol.">
        <title>Microdiversification of a pelagic Polynucleobacter species is mainly driven by acquisition of genomic islands from a partially interspecific gene pool.</title>
        <authorList>
            <person name="Hoetzinger M."/>
            <person name="Hahn M.W."/>
            <person name="Jezberova J."/>
            <person name="Schmidt J."/>
            <person name="Koll U."/>
        </authorList>
    </citation>
    <scope>NUCLEOTIDE SEQUENCE</scope>
    <source>
        <strain evidence="1">MWH-RechtKol4</strain>
    </source>
</reference>
<sequence length="105" mass="12428">MLSKYRYLWLLNRLRHQPSGLEECNPDLITEYSKATGAKVMYRLNNYPKCPQLNRDLGKLVQHKFLARKRSYLYDLNGFMVSPRATYVYRPTPVAANTITWVDRE</sequence>
<evidence type="ECO:0000313" key="2">
    <source>
        <dbReference type="Proteomes" id="UP000182060"/>
    </source>
</evidence>
<evidence type="ECO:0000313" key="1">
    <source>
        <dbReference type="EMBL" id="APC01413.1"/>
    </source>
</evidence>
<dbReference type="RefSeq" id="WP_071539418.1">
    <property type="nucleotide sequence ID" value="NZ_CP015016.1"/>
</dbReference>
<protein>
    <submittedName>
        <fullName evidence="1">Uncharacterized protein</fullName>
    </submittedName>
</protein>
<proteinExistence type="predicted"/>
<name>A0AAC9IVH1_9BURK</name>
<dbReference type="AlphaFoldDB" id="A0AAC9IVH1"/>
<organism evidence="1 2">
    <name type="scientific">Polynucleobacter asymbioticus</name>
    <dbReference type="NCBI Taxonomy" id="576611"/>
    <lineage>
        <taxon>Bacteria</taxon>
        <taxon>Pseudomonadati</taxon>
        <taxon>Pseudomonadota</taxon>
        <taxon>Betaproteobacteria</taxon>
        <taxon>Burkholderiales</taxon>
        <taxon>Burkholderiaceae</taxon>
        <taxon>Polynucleobacter</taxon>
    </lineage>
</organism>